<evidence type="ECO:0000313" key="5">
    <source>
        <dbReference type="Proteomes" id="UP000188324"/>
    </source>
</evidence>
<keyword evidence="5" id="KW-1185">Reference proteome</keyword>
<evidence type="ECO:0000313" key="4">
    <source>
        <dbReference type="EMBL" id="AQP45585.1"/>
    </source>
</evidence>
<dbReference type="InterPro" id="IPR011611">
    <property type="entry name" value="PfkB_dom"/>
</dbReference>
<keyword evidence="2" id="KW-0808">Transferase</keyword>
<evidence type="ECO:0000256" key="2">
    <source>
        <dbReference type="ARBA" id="ARBA00022679"/>
    </source>
</evidence>
<dbReference type="PANTHER" id="PTHR43085">
    <property type="entry name" value="HEXOKINASE FAMILY MEMBER"/>
    <property type="match status" value="1"/>
</dbReference>
<dbReference type="Pfam" id="PF00294">
    <property type="entry name" value="PfkB"/>
    <property type="match status" value="1"/>
</dbReference>
<dbReference type="STRING" id="1610493.RPIT_12855"/>
<evidence type="ECO:0000256" key="1">
    <source>
        <dbReference type="ARBA" id="ARBA00010688"/>
    </source>
</evidence>
<organism evidence="4 5">
    <name type="scientific">Tessaracoccus flavus</name>
    <dbReference type="NCBI Taxonomy" id="1610493"/>
    <lineage>
        <taxon>Bacteria</taxon>
        <taxon>Bacillati</taxon>
        <taxon>Actinomycetota</taxon>
        <taxon>Actinomycetes</taxon>
        <taxon>Propionibacteriales</taxon>
        <taxon>Propionibacteriaceae</taxon>
        <taxon>Tessaracoccus</taxon>
    </lineage>
</organism>
<accession>A0A1Q2CHP9</accession>
<dbReference type="EMBL" id="CP019605">
    <property type="protein sequence ID" value="AQP45585.1"/>
    <property type="molecule type" value="Genomic_DNA"/>
</dbReference>
<dbReference type="OrthoDB" id="9808275at2"/>
<dbReference type="SUPFAM" id="SSF53613">
    <property type="entry name" value="Ribokinase-like"/>
    <property type="match status" value="1"/>
</dbReference>
<keyword evidence="3" id="KW-0418">Kinase</keyword>
<protein>
    <submittedName>
        <fullName evidence="4">Uncharacterized protein</fullName>
    </submittedName>
</protein>
<comment type="similarity">
    <text evidence="1">Belongs to the carbohydrate kinase PfkB family.</text>
</comment>
<evidence type="ECO:0000256" key="3">
    <source>
        <dbReference type="ARBA" id="ARBA00022777"/>
    </source>
</evidence>
<name>A0A1Q2CHP9_9ACTN</name>
<dbReference type="Proteomes" id="UP000188324">
    <property type="component" value="Chromosome"/>
</dbReference>
<gene>
    <name evidence="4" type="ORF">RPIT_12855</name>
</gene>
<sequence length="333" mass="35468">MTVIAAGHLCMDLTPHLAGHEPGMEPGVLYAVGALKQQLGGSVANTGGTLARLGERVDVHATIGDDELGRVCRRMVEQTVSERAHLATSSLGTSYSIVIEHGGHDRTFWQYEGANADFDPRRVDLGPDVDLFHVGYPSLLPVLCRDPLALAEAFEQAKAKGITTSLDQAHVADGSVAAEVDWAGWFRQTIPHTDVWSPSWDDMTSALRLEGEPTRERLTELAYTMLGWGAAVVQLSAGSSGFVLATASRERLERAGSVLSPVAAQWADQSLWFAAESIDSPSTTVGAGDALTAGLLRAMRLGLSPDAAGAFARDVVGRHLRGEDLGSMTGERR</sequence>
<dbReference type="KEGG" id="tfl:RPIT_12855"/>
<proteinExistence type="inferred from homology"/>
<dbReference type="Gene3D" id="3.40.1190.20">
    <property type="match status" value="1"/>
</dbReference>
<dbReference type="RefSeq" id="WP_077343793.1">
    <property type="nucleotide sequence ID" value="NZ_CP019605.1"/>
</dbReference>
<reference evidence="4 5" key="1">
    <citation type="journal article" date="2016" name="Int. J. Syst. Evol. Microbiol.">
        <title>Tessaracoccus flavus sp. nov., isolated from the drainage system of a lindane-producing factory.</title>
        <authorList>
            <person name="Kumari R."/>
            <person name="Singh P."/>
            <person name="Schumann P."/>
            <person name="Lal R."/>
        </authorList>
    </citation>
    <scope>NUCLEOTIDE SEQUENCE [LARGE SCALE GENOMIC DNA]</scope>
    <source>
        <strain evidence="4 5">RP1T</strain>
    </source>
</reference>
<dbReference type="InterPro" id="IPR029056">
    <property type="entry name" value="Ribokinase-like"/>
</dbReference>
<dbReference type="PANTHER" id="PTHR43085:SF57">
    <property type="entry name" value="CARBOHYDRATE KINASE PFKB DOMAIN-CONTAINING PROTEIN"/>
    <property type="match status" value="1"/>
</dbReference>
<dbReference type="GO" id="GO:0016301">
    <property type="term" value="F:kinase activity"/>
    <property type="evidence" value="ECO:0007669"/>
    <property type="project" value="UniProtKB-KW"/>
</dbReference>
<dbReference type="InterPro" id="IPR050306">
    <property type="entry name" value="PfkB_Carbo_kinase"/>
</dbReference>
<dbReference type="AlphaFoldDB" id="A0A1Q2CHP9"/>